<feature type="transmembrane region" description="Helical" evidence="8">
    <location>
        <begin position="114"/>
        <end position="134"/>
    </location>
</feature>
<keyword evidence="4 8" id="KW-0812">Transmembrane</keyword>
<comment type="subcellular location">
    <subcellularLocation>
        <location evidence="1">Membrane</location>
        <topology evidence="1">Multi-pass membrane protein</topology>
    </subcellularLocation>
</comment>
<keyword evidence="3" id="KW-0813">Transport</keyword>
<dbReference type="PANTHER" id="PTHR41394">
    <property type="entry name" value="MAGNESIUM TRANSPORTER MGTE"/>
    <property type="match status" value="1"/>
</dbReference>
<evidence type="ECO:0000256" key="2">
    <source>
        <dbReference type="ARBA" id="ARBA00009749"/>
    </source>
</evidence>
<dbReference type="OrthoDB" id="9790355at2"/>
<protein>
    <submittedName>
        <fullName evidence="10">Magnesium transporter</fullName>
    </submittedName>
</protein>
<dbReference type="RefSeq" id="WP_146295573.1">
    <property type="nucleotide sequence ID" value="NZ_CP042326.1"/>
</dbReference>
<dbReference type="KEGG" id="enn:FRE64_08510"/>
<dbReference type="EMBL" id="CP042326">
    <property type="protein sequence ID" value="QDZ39977.1"/>
    <property type="molecule type" value="Genomic_DNA"/>
</dbReference>
<evidence type="ECO:0000256" key="7">
    <source>
        <dbReference type="ARBA" id="ARBA00023136"/>
    </source>
</evidence>
<evidence type="ECO:0000256" key="6">
    <source>
        <dbReference type="ARBA" id="ARBA00022989"/>
    </source>
</evidence>
<sequence length="208" mass="22324">MTQNQEVAQDTEKLLARDKKWSERLVTGQARYAIQLRIIFLVVTLMGGMAVGGVIEAYEGTLEAVAAAAIFIPVVMDMGGNVGTQSTTVFARGLAWQHINAGDFFPYLARELRISLAMGAILGLAGGVITYVWQAAPNDIPGLAPAVGISLFIVIVLASMLGAFLPWVMLKLGIDHGPGADPFITTIKDFVGLMIYFWLVAQLVDVSL</sequence>
<dbReference type="GO" id="GO:0016020">
    <property type="term" value="C:membrane"/>
    <property type="evidence" value="ECO:0007669"/>
    <property type="project" value="UniProtKB-SubCell"/>
</dbReference>
<feature type="transmembrane region" description="Helical" evidence="8">
    <location>
        <begin position="38"/>
        <end position="58"/>
    </location>
</feature>
<dbReference type="SUPFAM" id="SSF161093">
    <property type="entry name" value="MgtE membrane domain-like"/>
    <property type="match status" value="1"/>
</dbReference>
<evidence type="ECO:0000256" key="3">
    <source>
        <dbReference type="ARBA" id="ARBA00022448"/>
    </source>
</evidence>
<keyword evidence="7 8" id="KW-0472">Membrane</keyword>
<feature type="domain" description="SLC41A/MgtE integral membrane" evidence="9">
    <location>
        <begin position="72"/>
        <end position="198"/>
    </location>
</feature>
<dbReference type="Proteomes" id="UP000318453">
    <property type="component" value="Chromosome"/>
</dbReference>
<dbReference type="PANTHER" id="PTHR41394:SF5">
    <property type="entry name" value="SLC41A_MGTE INTEGRAL MEMBRANE DOMAIN-CONTAINING PROTEIN"/>
    <property type="match status" value="1"/>
</dbReference>
<evidence type="ECO:0000313" key="11">
    <source>
        <dbReference type="Proteomes" id="UP000318453"/>
    </source>
</evidence>
<organism evidence="10 11">
    <name type="scientific">Euhalothece natronophila Z-M001</name>
    <dbReference type="NCBI Taxonomy" id="522448"/>
    <lineage>
        <taxon>Bacteria</taxon>
        <taxon>Bacillati</taxon>
        <taxon>Cyanobacteriota</taxon>
        <taxon>Cyanophyceae</taxon>
        <taxon>Oscillatoriophycideae</taxon>
        <taxon>Chroococcales</taxon>
        <taxon>Halothecacae</taxon>
        <taxon>Halothece cluster</taxon>
        <taxon>Euhalothece</taxon>
    </lineage>
</organism>
<name>A0A5B8NM06_9CHRO</name>
<feature type="transmembrane region" description="Helical" evidence="8">
    <location>
        <begin position="64"/>
        <end position="82"/>
    </location>
</feature>
<evidence type="ECO:0000256" key="5">
    <source>
        <dbReference type="ARBA" id="ARBA00022842"/>
    </source>
</evidence>
<accession>A0A5B8NM06</accession>
<dbReference type="InterPro" id="IPR036739">
    <property type="entry name" value="SLC41_membr_dom_sf"/>
</dbReference>
<evidence type="ECO:0000313" key="10">
    <source>
        <dbReference type="EMBL" id="QDZ39977.1"/>
    </source>
</evidence>
<dbReference type="Gene3D" id="1.10.357.20">
    <property type="entry name" value="SLC41 divalent cation transporters, integral membrane domain"/>
    <property type="match status" value="1"/>
</dbReference>
<keyword evidence="11" id="KW-1185">Reference proteome</keyword>
<proteinExistence type="inferred from homology"/>
<dbReference type="GO" id="GO:0008324">
    <property type="term" value="F:monoatomic cation transmembrane transporter activity"/>
    <property type="evidence" value="ECO:0007669"/>
    <property type="project" value="InterPro"/>
</dbReference>
<comment type="similarity">
    <text evidence="2">Belongs to the SLC41A transporter family.</text>
</comment>
<dbReference type="AlphaFoldDB" id="A0A5B8NM06"/>
<keyword evidence="6 8" id="KW-1133">Transmembrane helix</keyword>
<keyword evidence="5" id="KW-0460">Magnesium</keyword>
<evidence type="ECO:0000256" key="1">
    <source>
        <dbReference type="ARBA" id="ARBA00004141"/>
    </source>
</evidence>
<dbReference type="Pfam" id="PF01769">
    <property type="entry name" value="MgtE"/>
    <property type="match status" value="1"/>
</dbReference>
<evidence type="ECO:0000259" key="9">
    <source>
        <dbReference type="Pfam" id="PF01769"/>
    </source>
</evidence>
<feature type="transmembrane region" description="Helical" evidence="8">
    <location>
        <begin position="146"/>
        <end position="170"/>
    </location>
</feature>
<reference evidence="10" key="1">
    <citation type="submission" date="2019-08" db="EMBL/GenBank/DDBJ databases">
        <title>Carotenoids and Carotenoid Binding Proteins in the Halophilic Cyanobacterium Euhalothece sp. ZM00.</title>
        <authorList>
            <person name="Cho S.M."/>
            <person name="Song J.Y."/>
            <person name="Park Y.-I."/>
        </authorList>
    </citation>
    <scope>NUCLEOTIDE SEQUENCE [LARGE SCALE GENOMIC DNA]</scope>
    <source>
        <strain evidence="10">Z-M001</strain>
    </source>
</reference>
<evidence type="ECO:0000256" key="8">
    <source>
        <dbReference type="SAM" id="Phobius"/>
    </source>
</evidence>
<evidence type="ECO:0000256" key="4">
    <source>
        <dbReference type="ARBA" id="ARBA00022692"/>
    </source>
</evidence>
<gene>
    <name evidence="10" type="ORF">FRE64_08510</name>
</gene>
<dbReference type="InterPro" id="IPR006667">
    <property type="entry name" value="SLC41_membr_dom"/>
</dbReference>